<dbReference type="PANTHER" id="PTHR24413">
    <property type="entry name" value="SPECKLE-TYPE POZ PROTEIN"/>
    <property type="match status" value="1"/>
</dbReference>
<feature type="domain" description="MATH" evidence="2">
    <location>
        <begin position="31"/>
        <end position="167"/>
    </location>
</feature>
<proteinExistence type="predicted"/>
<dbReference type="SMART" id="SM00225">
    <property type="entry name" value="BTB"/>
    <property type="match status" value="1"/>
</dbReference>
<name>A0A0N5CGP8_STREA</name>
<dbReference type="Gene3D" id="2.60.210.10">
    <property type="entry name" value="Apoptosis, Tumor Necrosis Factor Receptor Associated Protein 2, Chain A"/>
    <property type="match status" value="1"/>
</dbReference>
<dbReference type="STRING" id="174720.A0A0N5CGP8"/>
<organism evidence="3 4">
    <name type="scientific">Strongyloides papillosus</name>
    <name type="common">Intestinal threadworm</name>
    <dbReference type="NCBI Taxonomy" id="174720"/>
    <lineage>
        <taxon>Eukaryota</taxon>
        <taxon>Metazoa</taxon>
        <taxon>Ecdysozoa</taxon>
        <taxon>Nematoda</taxon>
        <taxon>Chromadorea</taxon>
        <taxon>Rhabditida</taxon>
        <taxon>Tylenchina</taxon>
        <taxon>Panagrolaimomorpha</taxon>
        <taxon>Strongyloidoidea</taxon>
        <taxon>Strongyloididae</taxon>
        <taxon>Strongyloides</taxon>
    </lineage>
</organism>
<evidence type="ECO:0000259" key="2">
    <source>
        <dbReference type="PROSITE" id="PS50144"/>
    </source>
</evidence>
<dbReference type="InterPro" id="IPR008974">
    <property type="entry name" value="TRAF-like"/>
</dbReference>
<dbReference type="SUPFAM" id="SSF49599">
    <property type="entry name" value="TRAF domain-like"/>
    <property type="match status" value="1"/>
</dbReference>
<protein>
    <submittedName>
        <fullName evidence="4">BTB domain-containing protein</fullName>
    </submittedName>
</protein>
<feature type="domain" description="BTB" evidence="1">
    <location>
        <begin position="210"/>
        <end position="279"/>
    </location>
</feature>
<evidence type="ECO:0000313" key="4">
    <source>
        <dbReference type="WBParaSite" id="SPAL_0001702400.1"/>
    </source>
</evidence>
<reference evidence="4" key="1">
    <citation type="submission" date="2017-02" db="UniProtKB">
        <authorList>
            <consortium name="WormBaseParasite"/>
        </authorList>
    </citation>
    <scope>IDENTIFICATION</scope>
</reference>
<sequence length="332" mass="37780">MADFFKNYGGVSNGGQKSGNSTGSIVMNDFNISYQWTISDFIEILHSRRLKLELESPSFCVLGYSDVFFKMYLVLHAESSVDTSRWGLFLKAFSTSSNEELNFSISHVFSLTSQTRDRLFWNSSSLEGVCYTEKSTGSHCGVESFITLETIKESLFSSGAINVVCEIMCKENAEGLICKSINNKEKESSTLNYKRYLSQHYLMFNSIIPRDCRISFGGVYYSIHKCLLMAHSLVFKERFMNPNSEESRRNCVYIRDKVGCEAFKMMIGYLYSAKVPNNSGNKNISELLFLAETYKINNLKLLCQEMLNFQGTPEITQCGTKRRISAISKLFQ</sequence>
<dbReference type="InterPro" id="IPR002083">
    <property type="entry name" value="MATH/TRAF_dom"/>
</dbReference>
<dbReference type="GO" id="GO:0030163">
    <property type="term" value="P:protein catabolic process"/>
    <property type="evidence" value="ECO:0007669"/>
    <property type="project" value="UniProtKB-ARBA"/>
</dbReference>
<dbReference type="AlphaFoldDB" id="A0A0N5CGP8"/>
<accession>A0A0N5CGP8</accession>
<evidence type="ECO:0000313" key="3">
    <source>
        <dbReference type="Proteomes" id="UP000046392"/>
    </source>
</evidence>
<keyword evidence="3" id="KW-1185">Reference proteome</keyword>
<dbReference type="Gene3D" id="3.30.710.10">
    <property type="entry name" value="Potassium Channel Kv1.1, Chain A"/>
    <property type="match status" value="1"/>
</dbReference>
<dbReference type="SUPFAM" id="SSF54695">
    <property type="entry name" value="POZ domain"/>
    <property type="match status" value="1"/>
</dbReference>
<evidence type="ECO:0000259" key="1">
    <source>
        <dbReference type="PROSITE" id="PS50097"/>
    </source>
</evidence>
<dbReference type="PROSITE" id="PS50144">
    <property type="entry name" value="MATH"/>
    <property type="match status" value="1"/>
</dbReference>
<dbReference type="Proteomes" id="UP000046392">
    <property type="component" value="Unplaced"/>
</dbReference>
<dbReference type="InterPro" id="IPR011333">
    <property type="entry name" value="SKP1/BTB/POZ_sf"/>
</dbReference>
<dbReference type="WBParaSite" id="SPAL_0001702400.1">
    <property type="protein sequence ID" value="SPAL_0001702400.1"/>
    <property type="gene ID" value="SPAL_0001702400"/>
</dbReference>
<dbReference type="InterPro" id="IPR000210">
    <property type="entry name" value="BTB/POZ_dom"/>
</dbReference>
<dbReference type="Pfam" id="PF00651">
    <property type="entry name" value="BTB"/>
    <property type="match status" value="1"/>
</dbReference>
<dbReference type="PROSITE" id="PS50097">
    <property type="entry name" value="BTB"/>
    <property type="match status" value="1"/>
</dbReference>